<evidence type="ECO:0000256" key="6">
    <source>
        <dbReference type="SAM" id="Phobius"/>
    </source>
</evidence>
<dbReference type="InterPro" id="IPR045888">
    <property type="entry name" value="Erv"/>
</dbReference>
<dbReference type="SUPFAM" id="SSF52833">
    <property type="entry name" value="Thioredoxin-like"/>
    <property type="match status" value="1"/>
</dbReference>
<dbReference type="InterPro" id="IPR036249">
    <property type="entry name" value="Thioredoxin-like_sf"/>
</dbReference>
<evidence type="ECO:0000259" key="7">
    <source>
        <dbReference type="PROSITE" id="PS51352"/>
    </source>
</evidence>
<evidence type="ECO:0000256" key="1">
    <source>
        <dbReference type="ARBA" id="ARBA00004167"/>
    </source>
</evidence>
<reference evidence="8 9" key="1">
    <citation type="submission" date="2017-08" db="EMBL/GenBank/DDBJ databases">
        <title>Acidophilic green algal genome provides insights into adaptation to an acidic environment.</title>
        <authorList>
            <person name="Hirooka S."/>
            <person name="Hirose Y."/>
            <person name="Kanesaki Y."/>
            <person name="Higuchi S."/>
            <person name="Fujiwara T."/>
            <person name="Onuma R."/>
            <person name="Era A."/>
            <person name="Ohbayashi R."/>
            <person name="Uzuka A."/>
            <person name="Nozaki H."/>
            <person name="Yoshikawa H."/>
            <person name="Miyagishima S.Y."/>
        </authorList>
    </citation>
    <scope>NUCLEOTIDE SEQUENCE [LARGE SCALE GENOMIC DNA]</scope>
    <source>
        <strain evidence="8 9">NIES-2499</strain>
    </source>
</reference>
<keyword evidence="4 6" id="KW-1133">Transmembrane helix</keyword>
<dbReference type="STRING" id="1157962.A0A250XPG1"/>
<dbReference type="CDD" id="cd02961">
    <property type="entry name" value="PDI_a_family"/>
    <property type="match status" value="1"/>
</dbReference>
<evidence type="ECO:0000313" key="8">
    <source>
        <dbReference type="EMBL" id="GAX84974.1"/>
    </source>
</evidence>
<dbReference type="AlphaFoldDB" id="A0A250XPG1"/>
<keyword evidence="5 6" id="KW-0472">Membrane</keyword>
<dbReference type="PROSITE" id="PS51352">
    <property type="entry name" value="THIOREDOXIN_2"/>
    <property type="match status" value="1"/>
</dbReference>
<name>A0A250XPG1_9CHLO</name>
<comment type="caution">
    <text evidence="8">The sequence shown here is derived from an EMBL/GenBank/DDBJ whole genome shotgun (WGS) entry which is preliminary data.</text>
</comment>
<dbReference type="GO" id="GO:0005783">
    <property type="term" value="C:endoplasmic reticulum"/>
    <property type="evidence" value="ECO:0007669"/>
    <property type="project" value="TreeGrafter"/>
</dbReference>
<dbReference type="GO" id="GO:0016020">
    <property type="term" value="C:membrane"/>
    <property type="evidence" value="ECO:0007669"/>
    <property type="project" value="UniProtKB-SubCell"/>
</dbReference>
<dbReference type="Proteomes" id="UP000232323">
    <property type="component" value="Unassembled WGS sequence"/>
</dbReference>
<feature type="domain" description="Thioredoxin" evidence="7">
    <location>
        <begin position="124"/>
        <end position="267"/>
    </location>
</feature>
<dbReference type="InterPro" id="IPR039542">
    <property type="entry name" value="Erv_N"/>
</dbReference>
<evidence type="ECO:0000256" key="3">
    <source>
        <dbReference type="ARBA" id="ARBA00022729"/>
    </source>
</evidence>
<dbReference type="Pfam" id="PF07970">
    <property type="entry name" value="COPIIcoated_ERV"/>
    <property type="match status" value="1"/>
</dbReference>
<dbReference type="EMBL" id="BEGY01000143">
    <property type="protein sequence ID" value="GAX84974.1"/>
    <property type="molecule type" value="Genomic_DNA"/>
</dbReference>
<organism evidence="8 9">
    <name type="scientific">Chlamydomonas eustigma</name>
    <dbReference type="NCBI Taxonomy" id="1157962"/>
    <lineage>
        <taxon>Eukaryota</taxon>
        <taxon>Viridiplantae</taxon>
        <taxon>Chlorophyta</taxon>
        <taxon>core chlorophytes</taxon>
        <taxon>Chlorophyceae</taxon>
        <taxon>CS clade</taxon>
        <taxon>Chlamydomonadales</taxon>
        <taxon>Chlamydomonadaceae</taxon>
        <taxon>Chlamydomonas</taxon>
    </lineage>
</organism>
<feature type="transmembrane region" description="Helical" evidence="6">
    <location>
        <begin position="434"/>
        <end position="459"/>
    </location>
</feature>
<dbReference type="Pfam" id="PF13850">
    <property type="entry name" value="ERGIC_N"/>
    <property type="match status" value="1"/>
</dbReference>
<dbReference type="PANTHER" id="PTHR10984:SF37">
    <property type="entry name" value="PROTEIN DISULFIDE-ISOMERASE 5-3"/>
    <property type="match status" value="1"/>
</dbReference>
<gene>
    <name evidence="8" type="ORF">CEUSTIGMA_g12395.t1</name>
</gene>
<accession>A0A250XPG1</accession>
<keyword evidence="3" id="KW-0732">Signal</keyword>
<proteinExistence type="predicted"/>
<dbReference type="FunFam" id="3.40.30.10:FF:000174">
    <property type="entry name" value="Protein disulfide-isomerase 5-4"/>
    <property type="match status" value="1"/>
</dbReference>
<protein>
    <recommendedName>
        <fullName evidence="7">Thioredoxin domain-containing protein</fullName>
    </recommendedName>
</protein>
<keyword evidence="9" id="KW-1185">Reference proteome</keyword>
<dbReference type="GO" id="GO:0030134">
    <property type="term" value="C:COPII-coated ER to Golgi transport vesicle"/>
    <property type="evidence" value="ECO:0007669"/>
    <property type="project" value="TreeGrafter"/>
</dbReference>
<sequence>MASRIFSRLKAIDFYKKIPSDLTEATLAGAWLSILAAIIMILLFGMEFLAFMSTTTSTHLIVDRSSANELLKINFNVSFPALSCEFATLDVSDALGTKRLNITKTLRKTPIDHVMMRVGAAKDDSVKKPAPKYDHEGRFDEEDDIDITLPIDHNNFQQTLARYPIVVVNFFAPWCHWCQRLAPTWEAATKEVHDKYPEWDGRIRFAKVDCTAEMELCRGHFIMGFPSIRVFRKGHDEIAIGGRQDHESYTGDRTKEALVAFADSLIPSAGQPHIKHEHLEAAPQSSGCNMAGFILVKKVPGTLHFAARSEAHTFEHSWMNMSHMVHSFYFGSRPSSRKYSLLQRIHPEGLNADWADKLHDQTFLSEHPQSTHEHYLQVVLTTVEPRSGNKMLGYDAYEYTAHSHTFMSDDTPSAKVTFDLSPIQIVVKEASKPLYHFLTTTCAIVGGVFTVAGILDSILYQSVKLLRKAELGKQG</sequence>
<feature type="transmembrane region" description="Helical" evidence="6">
    <location>
        <begin position="25"/>
        <end position="52"/>
    </location>
</feature>
<keyword evidence="2 6" id="KW-0812">Transmembrane</keyword>
<dbReference type="OrthoDB" id="72053at2759"/>
<dbReference type="InterPro" id="IPR013766">
    <property type="entry name" value="Thioredoxin_domain"/>
</dbReference>
<evidence type="ECO:0000256" key="2">
    <source>
        <dbReference type="ARBA" id="ARBA00022692"/>
    </source>
</evidence>
<dbReference type="InterPro" id="IPR012936">
    <property type="entry name" value="Erv_C"/>
</dbReference>
<evidence type="ECO:0000256" key="4">
    <source>
        <dbReference type="ARBA" id="ARBA00022989"/>
    </source>
</evidence>
<comment type="subcellular location">
    <subcellularLocation>
        <location evidence="1">Membrane</location>
        <topology evidence="1">Single-pass membrane protein</topology>
    </subcellularLocation>
</comment>
<dbReference type="PANTHER" id="PTHR10984">
    <property type="entry name" value="ENDOPLASMIC RETICULUM-GOLGI INTERMEDIATE COMPARTMENT PROTEIN"/>
    <property type="match status" value="1"/>
</dbReference>
<evidence type="ECO:0000256" key="5">
    <source>
        <dbReference type="ARBA" id="ARBA00023136"/>
    </source>
</evidence>
<dbReference type="Gene3D" id="3.40.30.10">
    <property type="entry name" value="Glutaredoxin"/>
    <property type="match status" value="1"/>
</dbReference>
<dbReference type="Pfam" id="PF00085">
    <property type="entry name" value="Thioredoxin"/>
    <property type="match status" value="1"/>
</dbReference>
<evidence type="ECO:0000313" key="9">
    <source>
        <dbReference type="Proteomes" id="UP000232323"/>
    </source>
</evidence>